<proteinExistence type="predicted"/>
<feature type="region of interest" description="Disordered" evidence="1">
    <location>
        <begin position="43"/>
        <end position="68"/>
    </location>
</feature>
<dbReference type="EMBL" id="WNWW01000207">
    <property type="protein sequence ID" value="KAF3428678.1"/>
    <property type="molecule type" value="Genomic_DNA"/>
</dbReference>
<sequence length="165" mass="18782">MLILRLDSKLLEKHISNKSIFSSSSAALQKDTDEKRLFSDEANQTRQQRQVSGDNGEQAASDNGRMFRNSSEAEVVVRELRPIEAVISRFFASPVEKSQPKIDAVVSRHERLETPDHMLKTDREAGRIYLRKLSERTDNGGAIERSLEESKKRYVPKRPILGCNL</sequence>
<accession>A0A833RUB8</accession>
<name>A0A833RUB8_9HYME</name>
<gene>
    <name evidence="2" type="ORF">E2986_14109</name>
</gene>
<evidence type="ECO:0000256" key="1">
    <source>
        <dbReference type="SAM" id="MobiDB-lite"/>
    </source>
</evidence>
<dbReference type="AlphaFoldDB" id="A0A833RUB8"/>
<evidence type="ECO:0000313" key="3">
    <source>
        <dbReference type="Proteomes" id="UP000655588"/>
    </source>
</evidence>
<evidence type="ECO:0000313" key="2">
    <source>
        <dbReference type="EMBL" id="KAF3428678.1"/>
    </source>
</evidence>
<reference evidence="2" key="1">
    <citation type="submission" date="2019-11" db="EMBL/GenBank/DDBJ databases">
        <title>The nuclear and mitochondrial genomes of Frieseomelitta varia - a highly eusocial stingless bee (Meliponini) with a permanently sterile worker caste.</title>
        <authorList>
            <person name="Freitas F.C.P."/>
            <person name="Lourenco A.P."/>
            <person name="Nunes F.M.F."/>
            <person name="Paschoal A.R."/>
            <person name="Abreu F.C.P."/>
            <person name="Barbin F.O."/>
            <person name="Bataglia L."/>
            <person name="Cardoso-Junior C.A.M."/>
            <person name="Cervoni M.S."/>
            <person name="Silva S.R."/>
            <person name="Dalarmi F."/>
            <person name="Del Lama M.A."/>
            <person name="Depintor T.S."/>
            <person name="Ferreira K.M."/>
            <person name="Goria P.S."/>
            <person name="Jaskot M.C."/>
            <person name="Lago D.C."/>
            <person name="Luna-Lucena D."/>
            <person name="Moda L.M."/>
            <person name="Nascimento L."/>
            <person name="Pedrino M."/>
            <person name="Rabico F.O."/>
            <person name="Sanches F.C."/>
            <person name="Santos D.E."/>
            <person name="Santos C.G."/>
            <person name="Vieira J."/>
            <person name="Lopes T.F."/>
            <person name="Barchuk A.R."/>
            <person name="Hartfelder K."/>
            <person name="Simoes Z.L.P."/>
            <person name="Bitondi M.M.G."/>
            <person name="Pinheiro D.G."/>
        </authorList>
    </citation>
    <scope>NUCLEOTIDE SEQUENCE</scope>
    <source>
        <strain evidence="2">USP_RPSP 00005682</strain>
        <tissue evidence="2">Whole individual</tissue>
    </source>
</reference>
<comment type="caution">
    <text evidence="2">The sequence shown here is derived from an EMBL/GenBank/DDBJ whole genome shotgun (WGS) entry which is preliminary data.</text>
</comment>
<keyword evidence="3" id="KW-1185">Reference proteome</keyword>
<dbReference type="Proteomes" id="UP000655588">
    <property type="component" value="Unassembled WGS sequence"/>
</dbReference>
<organism evidence="2 3">
    <name type="scientific">Frieseomelitta varia</name>
    <dbReference type="NCBI Taxonomy" id="561572"/>
    <lineage>
        <taxon>Eukaryota</taxon>
        <taxon>Metazoa</taxon>
        <taxon>Ecdysozoa</taxon>
        <taxon>Arthropoda</taxon>
        <taxon>Hexapoda</taxon>
        <taxon>Insecta</taxon>
        <taxon>Pterygota</taxon>
        <taxon>Neoptera</taxon>
        <taxon>Endopterygota</taxon>
        <taxon>Hymenoptera</taxon>
        <taxon>Apocrita</taxon>
        <taxon>Aculeata</taxon>
        <taxon>Apoidea</taxon>
        <taxon>Anthophila</taxon>
        <taxon>Apidae</taxon>
        <taxon>Frieseomelitta</taxon>
    </lineage>
</organism>
<feature type="compositionally biased region" description="Polar residues" evidence="1">
    <location>
        <begin position="43"/>
        <end position="61"/>
    </location>
</feature>
<protein>
    <submittedName>
        <fullName evidence="2">Uncharacterized protein</fullName>
    </submittedName>
</protein>